<keyword evidence="3" id="KW-1185">Reference proteome</keyword>
<comment type="caution">
    <text evidence="2">The sequence shown here is derived from an EMBL/GenBank/DDBJ whole genome shotgun (WGS) entry which is preliminary data.</text>
</comment>
<feature type="compositionally biased region" description="Basic residues" evidence="1">
    <location>
        <begin position="1"/>
        <end position="12"/>
    </location>
</feature>
<accession>A0A8H7J7C2</accession>
<gene>
    <name evidence="2" type="ORF">EKO04_004109</name>
</gene>
<reference evidence="2" key="2">
    <citation type="submission" date="2020-09" db="EMBL/GenBank/DDBJ databases">
        <title>Reference genome assembly for Australian Ascochyta lentis isolate Al4.</title>
        <authorList>
            <person name="Lee R.C."/>
            <person name="Farfan-Caceres L.M."/>
            <person name="Debler J.W."/>
            <person name="Williams A.H."/>
            <person name="Henares B.M."/>
        </authorList>
    </citation>
    <scope>NUCLEOTIDE SEQUENCE</scope>
    <source>
        <strain evidence="2">Al4</strain>
    </source>
</reference>
<dbReference type="OrthoDB" id="3882589at2759"/>
<dbReference type="AlphaFoldDB" id="A0A8H7J7C2"/>
<evidence type="ECO:0000256" key="1">
    <source>
        <dbReference type="SAM" id="MobiDB-lite"/>
    </source>
</evidence>
<protein>
    <submittedName>
        <fullName evidence="2">Uncharacterized protein</fullName>
    </submittedName>
</protein>
<dbReference type="EMBL" id="RZGK01000007">
    <property type="protein sequence ID" value="KAF9697542.1"/>
    <property type="molecule type" value="Genomic_DNA"/>
</dbReference>
<feature type="region of interest" description="Disordered" evidence="1">
    <location>
        <begin position="1"/>
        <end position="36"/>
    </location>
</feature>
<evidence type="ECO:0000313" key="3">
    <source>
        <dbReference type="Proteomes" id="UP000651452"/>
    </source>
</evidence>
<dbReference type="Proteomes" id="UP000651452">
    <property type="component" value="Unassembled WGS sequence"/>
</dbReference>
<evidence type="ECO:0000313" key="2">
    <source>
        <dbReference type="EMBL" id="KAF9697542.1"/>
    </source>
</evidence>
<reference evidence="2" key="1">
    <citation type="submission" date="2018-12" db="EMBL/GenBank/DDBJ databases">
        <authorList>
            <person name="Syme R.A."/>
            <person name="Farfan-Caceres L."/>
            <person name="Lichtenzveig J."/>
        </authorList>
    </citation>
    <scope>NUCLEOTIDE SEQUENCE</scope>
    <source>
        <strain evidence="2">Al4</strain>
    </source>
</reference>
<sequence>MARYGCRRQRHKVHDEPYNPLPRPRAGPAVPPAAEQQARGCWVGGEWIEQPRPQKPAASKHYSRQSPVVFDGDSTGGDCFEVPPPAPQRAKAYRGKPVVSACGPAGVHFDFNDYDNTLPWTSKPVEETSCHQARSFADSVDDELLSYMAARSISRGFLVEIDQFLRGHPEIADCPEGRDTIFQLNTLSPLEAYKYFLRGYTRPARYIDGIIKSAYFTLPANYPYLPLRSKLDTELVDFFHGFEYRHDIIDRIDDVVRQGIHELSLGQPIPAGYRQLICYAIWGNPSDAYKWYEYSLQEEYLPHRYLPEHVVLGHVPNLSGEAKPQPSILKSSRRHMNVRYRMARANDEGIDVLDVLMTEFKTALVRRGFRRIDIDNMYERAKARLENERQDPTGVDIVDLVMDEILTQRPAPRPYNNRKRDTYSAPSRSVFNTALYRQNRRWRGHKPPADNVPAAVRVQARELRSTRVVVERCYDQEQSMCNFSARCTGLTIVAHPIIAARERAERRYVNCLVRYLRNTNQMSAVEAREMQARFTRRKMEGIGLKNRAYLLGMYPRELR</sequence>
<name>A0A8H7J7C2_9PLEO</name>
<proteinExistence type="predicted"/>
<feature type="compositionally biased region" description="Pro residues" evidence="1">
    <location>
        <begin position="19"/>
        <end position="31"/>
    </location>
</feature>
<organism evidence="2 3">
    <name type="scientific">Ascochyta lentis</name>
    <dbReference type="NCBI Taxonomy" id="205686"/>
    <lineage>
        <taxon>Eukaryota</taxon>
        <taxon>Fungi</taxon>
        <taxon>Dikarya</taxon>
        <taxon>Ascomycota</taxon>
        <taxon>Pezizomycotina</taxon>
        <taxon>Dothideomycetes</taxon>
        <taxon>Pleosporomycetidae</taxon>
        <taxon>Pleosporales</taxon>
        <taxon>Pleosporineae</taxon>
        <taxon>Didymellaceae</taxon>
        <taxon>Ascochyta</taxon>
    </lineage>
</organism>